<evidence type="ECO:0000313" key="3">
    <source>
        <dbReference type="EMBL" id="SQI29766.1"/>
    </source>
</evidence>
<protein>
    <recommendedName>
        <fullName evidence="5">Integral membrane protein</fullName>
    </recommendedName>
</protein>
<keyword evidence="2" id="KW-0812">Transmembrane</keyword>
<feature type="transmembrane region" description="Helical" evidence="2">
    <location>
        <begin position="66"/>
        <end position="88"/>
    </location>
</feature>
<feature type="transmembrane region" description="Helical" evidence="2">
    <location>
        <begin position="147"/>
        <end position="167"/>
    </location>
</feature>
<feature type="transmembrane region" description="Helical" evidence="2">
    <location>
        <begin position="32"/>
        <end position="54"/>
    </location>
</feature>
<dbReference type="AlphaFoldDB" id="A0A2X4TQT8"/>
<keyword evidence="2" id="KW-1133">Transmembrane helix</keyword>
<proteinExistence type="predicted"/>
<evidence type="ECO:0008006" key="5">
    <source>
        <dbReference type="Google" id="ProtNLM"/>
    </source>
</evidence>
<reference evidence="3 4" key="1">
    <citation type="submission" date="2018-06" db="EMBL/GenBank/DDBJ databases">
        <authorList>
            <consortium name="Pathogen Informatics"/>
            <person name="Doyle S."/>
        </authorList>
    </citation>
    <scope>NUCLEOTIDE SEQUENCE [LARGE SCALE GENOMIC DNA]</scope>
    <source>
        <strain evidence="3 4">NCTC10994</strain>
    </source>
</reference>
<dbReference type="Proteomes" id="UP000249091">
    <property type="component" value="Chromosome 1"/>
</dbReference>
<dbReference type="EMBL" id="LS483468">
    <property type="protein sequence ID" value="SQI29766.1"/>
    <property type="molecule type" value="Genomic_DNA"/>
</dbReference>
<feature type="region of interest" description="Disordered" evidence="1">
    <location>
        <begin position="1"/>
        <end position="33"/>
    </location>
</feature>
<evidence type="ECO:0000256" key="1">
    <source>
        <dbReference type="SAM" id="MobiDB-lite"/>
    </source>
</evidence>
<evidence type="ECO:0000313" key="4">
    <source>
        <dbReference type="Proteomes" id="UP000249091"/>
    </source>
</evidence>
<feature type="transmembrane region" description="Helical" evidence="2">
    <location>
        <begin position="114"/>
        <end position="135"/>
    </location>
</feature>
<organism evidence="3 4">
    <name type="scientific">Rhodococcus coprophilus</name>
    <dbReference type="NCBI Taxonomy" id="38310"/>
    <lineage>
        <taxon>Bacteria</taxon>
        <taxon>Bacillati</taxon>
        <taxon>Actinomycetota</taxon>
        <taxon>Actinomycetes</taxon>
        <taxon>Mycobacteriales</taxon>
        <taxon>Nocardiaceae</taxon>
        <taxon>Rhodococcus</taxon>
    </lineage>
</organism>
<keyword evidence="4" id="KW-1185">Reference proteome</keyword>
<keyword evidence="2" id="KW-0472">Membrane</keyword>
<name>A0A2X4TQT8_9NOCA</name>
<accession>A0A2X4TQT8</accession>
<gene>
    <name evidence="3" type="ORF">NCTC10994_01242</name>
</gene>
<sequence length="290" mass="31640">MRRTYVRRGRDGETDSTRVTPERPPEWPRQNWNTPATVATGAAALVGFAALWGGSRAAAAGSGGEARFFLILAVLMLLTATFGAVYWWPERREPKVRYTEAGGRGTTEVQARRAVFSLLVTMVGCAAALSLGAAVEVSLTNGGLTLVSASLAVLGAVCVIFLAEVAFGRIRAGALTLGPDGIRHRGWFVESYLPWVSVAGLRAVHHGYPEMWVEGTETAAWARRRTSKIFRLESIPTTPRIVVDSRRFDIDATLLYRVLELYVGRPDLRAELGTQHAATRIHRGELTPPE</sequence>
<dbReference type="KEGG" id="rcr:NCTC10994_01242"/>
<evidence type="ECO:0000256" key="2">
    <source>
        <dbReference type="SAM" id="Phobius"/>
    </source>
</evidence>
<feature type="compositionally biased region" description="Basic and acidic residues" evidence="1">
    <location>
        <begin position="8"/>
        <end position="26"/>
    </location>
</feature>